<dbReference type="OMA" id="ADWNSNE"/>
<comment type="caution">
    <text evidence="7">The sequence shown here is derived from an EMBL/GenBank/DDBJ whole genome shotgun (WGS) entry which is preliminary data.</text>
</comment>
<comment type="subcellular location">
    <subcellularLocation>
        <location evidence="1">Mitochondrion</location>
    </subcellularLocation>
</comment>
<dbReference type="InterPro" id="IPR011009">
    <property type="entry name" value="Kinase-like_dom_sf"/>
</dbReference>
<dbReference type="EMBL" id="MDYL01000005">
    <property type="protein sequence ID" value="OQD76199.1"/>
    <property type="molecule type" value="Genomic_DNA"/>
</dbReference>
<comment type="similarity">
    <text evidence="2">Belongs to the AIM9 family.</text>
</comment>
<protein>
    <recommendedName>
        <fullName evidence="3">Altered inheritance of mitochondria protein 9, mitochondrial</fullName>
    </recommendedName>
    <alternativeName>
        <fullName evidence="6">Found in mitochondrial proteome protein 29</fullName>
    </alternativeName>
</protein>
<name>A0A1V6PGT2_PENDC</name>
<reference evidence="8" key="1">
    <citation type="journal article" date="2017" name="Nat. Microbiol.">
        <title>Global analysis of biosynthetic gene clusters reveals vast potential of secondary metabolite production in Penicillium species.</title>
        <authorList>
            <person name="Nielsen J.C."/>
            <person name="Grijseels S."/>
            <person name="Prigent S."/>
            <person name="Ji B."/>
            <person name="Dainat J."/>
            <person name="Nielsen K.F."/>
            <person name="Frisvad J.C."/>
            <person name="Workman M."/>
            <person name="Nielsen J."/>
        </authorList>
    </citation>
    <scope>NUCLEOTIDE SEQUENCE [LARGE SCALE GENOMIC DNA]</scope>
    <source>
        <strain evidence="8">IBT 11843</strain>
    </source>
</reference>
<dbReference type="AlphaFoldDB" id="A0A1V6PGT2"/>
<dbReference type="Proteomes" id="UP000191522">
    <property type="component" value="Unassembled WGS sequence"/>
</dbReference>
<dbReference type="STRING" id="69771.A0A1V6PGT2"/>
<proteinExistence type="inferred from homology"/>
<evidence type="ECO:0000313" key="7">
    <source>
        <dbReference type="EMBL" id="OQD76199.1"/>
    </source>
</evidence>
<gene>
    <name evidence="7" type="ORF">PENDEC_c005G03900</name>
</gene>
<dbReference type="PANTHER" id="PTHR36091">
    <property type="entry name" value="ALTERED INHERITANCE OF MITOCHONDRIA PROTEIN 9, MITOCHONDRIAL"/>
    <property type="match status" value="1"/>
</dbReference>
<dbReference type="OrthoDB" id="2831558at2759"/>
<evidence type="ECO:0000256" key="3">
    <source>
        <dbReference type="ARBA" id="ARBA00016197"/>
    </source>
</evidence>
<evidence type="ECO:0000256" key="1">
    <source>
        <dbReference type="ARBA" id="ARBA00004173"/>
    </source>
</evidence>
<keyword evidence="8" id="KW-1185">Reference proteome</keyword>
<evidence type="ECO:0000313" key="8">
    <source>
        <dbReference type="Proteomes" id="UP000191522"/>
    </source>
</evidence>
<dbReference type="InterPro" id="IPR051035">
    <property type="entry name" value="Mito_inheritance_9"/>
</dbReference>
<keyword evidence="5" id="KW-0496">Mitochondrion</keyword>
<dbReference type="PANTHER" id="PTHR36091:SF1">
    <property type="entry name" value="ALTERED INHERITANCE OF MITOCHONDRIA PROTEIN 9, MITOCHONDRIAL"/>
    <property type="match status" value="1"/>
</dbReference>
<organism evidence="7 8">
    <name type="scientific">Penicillium decumbens</name>
    <dbReference type="NCBI Taxonomy" id="69771"/>
    <lineage>
        <taxon>Eukaryota</taxon>
        <taxon>Fungi</taxon>
        <taxon>Dikarya</taxon>
        <taxon>Ascomycota</taxon>
        <taxon>Pezizomycotina</taxon>
        <taxon>Eurotiomycetes</taxon>
        <taxon>Eurotiomycetidae</taxon>
        <taxon>Eurotiales</taxon>
        <taxon>Aspergillaceae</taxon>
        <taxon>Penicillium</taxon>
    </lineage>
</organism>
<sequence length="260" mass="29057">MPICHSSVSDWNSNDEFFKLMRGRFIVDGAENLQRREIKFDLNRLARVAADSVGAAQCISIKKYPDGMFNKALLMSMNNGREVVVKVPNPNAGVPHFTTASEVATMDFARKIIDAPAPRVYSRNSQAESHPVGAGFIIMDKIEAVPLSQKQWLSVSFFYYGSLYYAGDVQSPARDHYVKDGKAVTISEFVIGPATGRDWVDGGRSILDIDRGPWASLTQYLQAVRTRETKAIQSLKSENRLPYSEAQSFIDQTREINLLL</sequence>
<evidence type="ECO:0000256" key="4">
    <source>
        <dbReference type="ARBA" id="ARBA00022946"/>
    </source>
</evidence>
<evidence type="ECO:0000256" key="2">
    <source>
        <dbReference type="ARBA" id="ARBA00005543"/>
    </source>
</evidence>
<dbReference type="SUPFAM" id="SSF56112">
    <property type="entry name" value="Protein kinase-like (PK-like)"/>
    <property type="match status" value="1"/>
</dbReference>
<evidence type="ECO:0000256" key="5">
    <source>
        <dbReference type="ARBA" id="ARBA00023128"/>
    </source>
</evidence>
<keyword evidence="4" id="KW-0809">Transit peptide</keyword>
<evidence type="ECO:0000256" key="6">
    <source>
        <dbReference type="ARBA" id="ARBA00031849"/>
    </source>
</evidence>
<accession>A0A1V6PGT2</accession>
<dbReference type="GO" id="GO:0005739">
    <property type="term" value="C:mitochondrion"/>
    <property type="evidence" value="ECO:0007669"/>
    <property type="project" value="UniProtKB-SubCell"/>
</dbReference>